<evidence type="ECO:0000256" key="1">
    <source>
        <dbReference type="SAM" id="Phobius"/>
    </source>
</evidence>
<dbReference type="RefSeq" id="WP_013866641.1">
    <property type="nucleotide sequence ID" value="NC_015636.1"/>
</dbReference>
<organism evidence="2 3">
    <name type="scientific">Methanothermococcus okinawensis (strain DSM 14208 / JCM 11175 / IH1)</name>
    <dbReference type="NCBI Taxonomy" id="647113"/>
    <lineage>
        <taxon>Archaea</taxon>
        <taxon>Methanobacteriati</taxon>
        <taxon>Methanobacteriota</taxon>
        <taxon>Methanomada group</taxon>
        <taxon>Methanococci</taxon>
        <taxon>Methanococcales</taxon>
        <taxon>Methanococcaceae</taxon>
        <taxon>Methanothermococcus</taxon>
    </lineage>
</organism>
<gene>
    <name evidence="2" type="ordered locus">Metok_0473</name>
</gene>
<dbReference type="KEGG" id="mok:Metok_0473"/>
<keyword evidence="1" id="KW-0472">Membrane</keyword>
<dbReference type="HOGENOM" id="CLU_2613692_0_0_2"/>
<evidence type="ECO:0000313" key="2">
    <source>
        <dbReference type="EMBL" id="AEH06455.1"/>
    </source>
</evidence>
<proteinExistence type="predicted"/>
<dbReference type="GeneID" id="10772595"/>
<dbReference type="EMBL" id="CP002792">
    <property type="protein sequence ID" value="AEH06455.1"/>
    <property type="molecule type" value="Genomic_DNA"/>
</dbReference>
<keyword evidence="3" id="KW-1185">Reference proteome</keyword>
<dbReference type="STRING" id="647113.Metok_0473"/>
<dbReference type="Proteomes" id="UP000009296">
    <property type="component" value="Chromosome"/>
</dbReference>
<keyword evidence="1" id="KW-0812">Transmembrane</keyword>
<reference evidence="2" key="1">
    <citation type="submission" date="2011-05" db="EMBL/GenBank/DDBJ databases">
        <title>Complete sequence of chromosome of Methanothermococcus okinawensis IH1.</title>
        <authorList>
            <consortium name="US DOE Joint Genome Institute"/>
            <person name="Lucas S."/>
            <person name="Han J."/>
            <person name="Lapidus A."/>
            <person name="Cheng J.-F."/>
            <person name="Goodwin L."/>
            <person name="Pitluck S."/>
            <person name="Peters L."/>
            <person name="Mikhailova N."/>
            <person name="Held B."/>
            <person name="Han C."/>
            <person name="Tapia R."/>
            <person name="Land M."/>
            <person name="Hauser L."/>
            <person name="Kyrpides N."/>
            <person name="Ivanova N."/>
            <person name="Pagani I."/>
            <person name="Sieprawska-Lupa M."/>
            <person name="Takai K."/>
            <person name="Miyazaki J."/>
            <person name="Whitman W."/>
            <person name="Woyke T."/>
        </authorList>
    </citation>
    <scope>NUCLEOTIDE SEQUENCE</scope>
    <source>
        <strain evidence="2">IH1</strain>
    </source>
</reference>
<sequence>MKINNNEYGDKCMKNLNFEITGCIILLPIAMSIIAGMLYLIIPLFHKFPIYLLVQSNLGNFGFGAILGYIFIDKILDI</sequence>
<dbReference type="AlphaFoldDB" id="F8AL20"/>
<accession>F8AL20</accession>
<feature type="transmembrane region" description="Helical" evidence="1">
    <location>
        <begin position="48"/>
        <end position="72"/>
    </location>
</feature>
<evidence type="ECO:0000313" key="3">
    <source>
        <dbReference type="Proteomes" id="UP000009296"/>
    </source>
</evidence>
<feature type="transmembrane region" description="Helical" evidence="1">
    <location>
        <begin position="20"/>
        <end position="42"/>
    </location>
</feature>
<keyword evidence="1" id="KW-1133">Transmembrane helix</keyword>
<protein>
    <submittedName>
        <fullName evidence="2">Uncharacterized protein</fullName>
    </submittedName>
</protein>
<name>F8AL20_METOI</name>